<dbReference type="AlphaFoldDB" id="A0AAV9WKW1"/>
<feature type="region of interest" description="Disordered" evidence="1">
    <location>
        <begin position="1"/>
        <end position="33"/>
    </location>
</feature>
<protein>
    <submittedName>
        <fullName evidence="2">Uncharacterized protein</fullName>
    </submittedName>
</protein>
<feature type="compositionally biased region" description="Basic and acidic residues" evidence="1">
    <location>
        <begin position="1"/>
        <end position="17"/>
    </location>
</feature>
<gene>
    <name evidence="2" type="ORF">TWF481_004889</name>
</gene>
<accession>A0AAV9WKW1</accession>
<dbReference type="EMBL" id="JAVHJL010000002">
    <property type="protein sequence ID" value="KAK6510176.1"/>
    <property type="molecule type" value="Genomic_DNA"/>
</dbReference>
<keyword evidence="3" id="KW-1185">Reference proteome</keyword>
<reference evidence="2 3" key="1">
    <citation type="submission" date="2023-08" db="EMBL/GenBank/DDBJ databases">
        <authorList>
            <person name="Palmer J.M."/>
        </authorList>
    </citation>
    <scope>NUCLEOTIDE SEQUENCE [LARGE SCALE GENOMIC DNA]</scope>
    <source>
        <strain evidence="2 3">TWF481</strain>
    </source>
</reference>
<name>A0AAV9WKW1_9PEZI</name>
<dbReference type="Proteomes" id="UP001370758">
    <property type="component" value="Unassembled WGS sequence"/>
</dbReference>
<comment type="caution">
    <text evidence="2">The sequence shown here is derived from an EMBL/GenBank/DDBJ whole genome shotgun (WGS) entry which is preliminary data.</text>
</comment>
<evidence type="ECO:0000313" key="3">
    <source>
        <dbReference type="Proteomes" id="UP001370758"/>
    </source>
</evidence>
<sequence>MSNKSKEKQKKEGKEEGVPVLQPTYSSEIDPRERRKELEELLKNGEIAENQIKNVKAVLKDFDNNVERARYYQDGERVEHIDQYDPAKGALWFERKMNSFK</sequence>
<proteinExistence type="predicted"/>
<evidence type="ECO:0000256" key="1">
    <source>
        <dbReference type="SAM" id="MobiDB-lite"/>
    </source>
</evidence>
<evidence type="ECO:0000313" key="2">
    <source>
        <dbReference type="EMBL" id="KAK6510176.1"/>
    </source>
</evidence>
<organism evidence="2 3">
    <name type="scientific">Arthrobotrys musiformis</name>
    <dbReference type="NCBI Taxonomy" id="47236"/>
    <lineage>
        <taxon>Eukaryota</taxon>
        <taxon>Fungi</taxon>
        <taxon>Dikarya</taxon>
        <taxon>Ascomycota</taxon>
        <taxon>Pezizomycotina</taxon>
        <taxon>Orbiliomycetes</taxon>
        <taxon>Orbiliales</taxon>
        <taxon>Orbiliaceae</taxon>
        <taxon>Arthrobotrys</taxon>
    </lineage>
</organism>